<dbReference type="CDD" id="cd07323">
    <property type="entry name" value="LAM"/>
    <property type="match status" value="1"/>
</dbReference>
<protein>
    <submittedName>
        <fullName evidence="6">La-related protein 1-like</fullName>
    </submittedName>
</protein>
<sequence>MATDHSPRSPTAFANGGVDSPHSGRRSLPSAWASVVRGDSEQISSPTAAATPGVSSPPPETASASDNSVVEGWVSEAQPEGSNVNGEGNAGPPRRPAWNRPANGVVEAVSVMGGAVSWPALSESTRPVPRSLSDSPRPGSDGSVSSSQAPIISQPPRRQSNFNTYTNSTANNTLPSRPRSRNRGGGGGGSSSVSGPSQNNFSRPSPPAPPPFPILEVHRQPFHPVFDVPVRSVRPVGGSQSNTGNDHSSQRTNSRRGNFGPRPRGDGPHHINHGARRDHDRRDVHLSPQYVPPPLGYMPPPLTPGAPPFIVPQPIRMFPNQMGFDMMSSYIYVPPMHPETFRAMPMVPPAQPPIPMNPLSNLIISQIDYYFSEANLVKDNFLRSNMDEQGWVPITLIASFPRVQQLTQDIPLILESMRYSTVVEVQGDKMRKRNDWNRWLNSSGRLNIDSGSHSMDVAPENALATSFREVSLNEASTSANGNIDARGGHTEMVTGRFLSEELTSSSRLANVEDTVEEPHSISEGTGENEIDEHLKLIKVKRKWKLRRIPQLTTSIGDKLAVLIATWMKMMNFLLVVWYLIFGSLHKSRFK</sequence>
<evidence type="ECO:0000256" key="2">
    <source>
        <dbReference type="PROSITE-ProRule" id="PRU00332"/>
    </source>
</evidence>
<feature type="compositionally biased region" description="Pro residues" evidence="3">
    <location>
        <begin position="204"/>
        <end position="213"/>
    </location>
</feature>
<dbReference type="InterPro" id="IPR006630">
    <property type="entry name" value="La_HTH"/>
</dbReference>
<evidence type="ECO:0000256" key="3">
    <source>
        <dbReference type="SAM" id="MobiDB-lite"/>
    </source>
</evidence>
<feature type="compositionally biased region" description="Low complexity" evidence="3">
    <location>
        <begin position="90"/>
        <end position="100"/>
    </location>
</feature>
<gene>
    <name evidence="6" type="ORF">F511_00981</name>
</gene>
<dbReference type="Proteomes" id="UP000250235">
    <property type="component" value="Unassembled WGS sequence"/>
</dbReference>
<feature type="region of interest" description="Disordered" evidence="3">
    <location>
        <begin position="231"/>
        <end position="291"/>
    </location>
</feature>
<dbReference type="Gene3D" id="1.10.10.10">
    <property type="entry name" value="Winged helix-like DNA-binding domain superfamily/Winged helix DNA-binding domain"/>
    <property type="match status" value="1"/>
</dbReference>
<dbReference type="PANTHER" id="PTHR22792">
    <property type="entry name" value="LUPUS LA PROTEIN-RELATED"/>
    <property type="match status" value="1"/>
</dbReference>
<evidence type="ECO:0000256" key="1">
    <source>
        <dbReference type="ARBA" id="ARBA00022884"/>
    </source>
</evidence>
<dbReference type="EMBL" id="KV016225">
    <property type="protein sequence ID" value="KZV20124.1"/>
    <property type="molecule type" value="Genomic_DNA"/>
</dbReference>
<evidence type="ECO:0000256" key="4">
    <source>
        <dbReference type="SAM" id="Phobius"/>
    </source>
</evidence>
<dbReference type="InterPro" id="IPR045180">
    <property type="entry name" value="La_dom_prot"/>
</dbReference>
<dbReference type="InterPro" id="IPR036390">
    <property type="entry name" value="WH_DNA-bd_sf"/>
</dbReference>
<dbReference type="InterPro" id="IPR036388">
    <property type="entry name" value="WH-like_DNA-bd_sf"/>
</dbReference>
<keyword evidence="7" id="KW-1185">Reference proteome</keyword>
<feature type="domain" description="HTH La-type RNA-binding" evidence="5">
    <location>
        <begin position="353"/>
        <end position="442"/>
    </location>
</feature>
<dbReference type="GO" id="GO:0003723">
    <property type="term" value="F:RNA binding"/>
    <property type="evidence" value="ECO:0007669"/>
    <property type="project" value="UniProtKB-UniRule"/>
</dbReference>
<keyword evidence="4" id="KW-1133">Transmembrane helix</keyword>
<evidence type="ECO:0000313" key="7">
    <source>
        <dbReference type="Proteomes" id="UP000250235"/>
    </source>
</evidence>
<keyword evidence="4" id="KW-0472">Membrane</keyword>
<feature type="compositionally biased region" description="Polar residues" evidence="3">
    <location>
        <begin position="157"/>
        <end position="174"/>
    </location>
</feature>
<dbReference type="SMART" id="SM00715">
    <property type="entry name" value="LA"/>
    <property type="match status" value="1"/>
</dbReference>
<feature type="transmembrane region" description="Helical" evidence="4">
    <location>
        <begin position="559"/>
        <end position="581"/>
    </location>
</feature>
<keyword evidence="4" id="KW-0812">Transmembrane</keyword>
<name>A0A2Z7ALY7_9LAMI</name>
<feature type="compositionally biased region" description="Low complexity" evidence="3">
    <location>
        <begin position="143"/>
        <end position="156"/>
    </location>
</feature>
<dbReference type="PROSITE" id="PS50961">
    <property type="entry name" value="HTH_LA"/>
    <property type="match status" value="1"/>
</dbReference>
<dbReference type="AlphaFoldDB" id="A0A2Z7ALY7"/>
<dbReference type="Pfam" id="PF05383">
    <property type="entry name" value="La"/>
    <property type="match status" value="1"/>
</dbReference>
<dbReference type="PANTHER" id="PTHR22792:SF155">
    <property type="entry name" value="LA-RELATED PROTEIN 1C-LIKE"/>
    <property type="match status" value="1"/>
</dbReference>
<reference evidence="6 7" key="1">
    <citation type="journal article" date="2015" name="Proc. Natl. Acad. Sci. U.S.A.">
        <title>The resurrection genome of Boea hygrometrica: A blueprint for survival of dehydration.</title>
        <authorList>
            <person name="Xiao L."/>
            <person name="Yang G."/>
            <person name="Zhang L."/>
            <person name="Yang X."/>
            <person name="Zhao S."/>
            <person name="Ji Z."/>
            <person name="Zhou Q."/>
            <person name="Hu M."/>
            <person name="Wang Y."/>
            <person name="Chen M."/>
            <person name="Xu Y."/>
            <person name="Jin H."/>
            <person name="Xiao X."/>
            <person name="Hu G."/>
            <person name="Bao F."/>
            <person name="Hu Y."/>
            <person name="Wan P."/>
            <person name="Li L."/>
            <person name="Deng X."/>
            <person name="Kuang T."/>
            <person name="Xiang C."/>
            <person name="Zhu J.K."/>
            <person name="Oliver M.J."/>
            <person name="He Y."/>
        </authorList>
    </citation>
    <scope>NUCLEOTIDE SEQUENCE [LARGE SCALE GENOMIC DNA]</scope>
    <source>
        <strain evidence="7">cv. XS01</strain>
    </source>
</reference>
<evidence type="ECO:0000313" key="6">
    <source>
        <dbReference type="EMBL" id="KZV20124.1"/>
    </source>
</evidence>
<feature type="compositionally biased region" description="Polar residues" evidence="3">
    <location>
        <begin position="238"/>
        <end position="256"/>
    </location>
</feature>
<feature type="region of interest" description="Disordered" evidence="3">
    <location>
        <begin position="118"/>
        <end position="216"/>
    </location>
</feature>
<evidence type="ECO:0000259" key="5">
    <source>
        <dbReference type="PROSITE" id="PS50961"/>
    </source>
</evidence>
<dbReference type="OrthoDB" id="340227at2759"/>
<proteinExistence type="predicted"/>
<accession>A0A2Z7ALY7</accession>
<feature type="region of interest" description="Disordered" evidence="3">
    <location>
        <begin position="1"/>
        <end position="100"/>
    </location>
</feature>
<feature type="compositionally biased region" description="Basic and acidic residues" evidence="3">
    <location>
        <begin position="263"/>
        <end position="285"/>
    </location>
</feature>
<dbReference type="SUPFAM" id="SSF46785">
    <property type="entry name" value="Winged helix' DNA-binding domain"/>
    <property type="match status" value="1"/>
</dbReference>
<keyword evidence="1 2" id="KW-0694">RNA-binding</keyword>
<organism evidence="6 7">
    <name type="scientific">Dorcoceras hygrometricum</name>
    <dbReference type="NCBI Taxonomy" id="472368"/>
    <lineage>
        <taxon>Eukaryota</taxon>
        <taxon>Viridiplantae</taxon>
        <taxon>Streptophyta</taxon>
        <taxon>Embryophyta</taxon>
        <taxon>Tracheophyta</taxon>
        <taxon>Spermatophyta</taxon>
        <taxon>Magnoliopsida</taxon>
        <taxon>eudicotyledons</taxon>
        <taxon>Gunneridae</taxon>
        <taxon>Pentapetalae</taxon>
        <taxon>asterids</taxon>
        <taxon>lamiids</taxon>
        <taxon>Lamiales</taxon>
        <taxon>Gesneriaceae</taxon>
        <taxon>Didymocarpoideae</taxon>
        <taxon>Trichosporeae</taxon>
        <taxon>Loxocarpinae</taxon>
        <taxon>Dorcoceras</taxon>
    </lineage>
</organism>